<feature type="compositionally biased region" description="Polar residues" evidence="1">
    <location>
        <begin position="98"/>
        <end position="111"/>
    </location>
</feature>
<dbReference type="AlphaFoldDB" id="A0A2J6PVL1"/>
<feature type="compositionally biased region" description="Polar residues" evidence="1">
    <location>
        <begin position="72"/>
        <end position="87"/>
    </location>
</feature>
<evidence type="ECO:0000313" key="2">
    <source>
        <dbReference type="EMBL" id="PMD18058.1"/>
    </source>
</evidence>
<reference evidence="2 3" key="1">
    <citation type="submission" date="2016-05" db="EMBL/GenBank/DDBJ databases">
        <title>A degradative enzymes factory behind the ericoid mycorrhizal symbiosis.</title>
        <authorList>
            <consortium name="DOE Joint Genome Institute"/>
            <person name="Martino E."/>
            <person name="Morin E."/>
            <person name="Grelet G."/>
            <person name="Kuo A."/>
            <person name="Kohler A."/>
            <person name="Daghino S."/>
            <person name="Barry K."/>
            <person name="Choi C."/>
            <person name="Cichocki N."/>
            <person name="Clum A."/>
            <person name="Copeland A."/>
            <person name="Hainaut M."/>
            <person name="Haridas S."/>
            <person name="Labutti K."/>
            <person name="Lindquist E."/>
            <person name="Lipzen A."/>
            <person name="Khouja H.-R."/>
            <person name="Murat C."/>
            <person name="Ohm R."/>
            <person name="Olson A."/>
            <person name="Spatafora J."/>
            <person name="Veneault-Fourrey C."/>
            <person name="Henrissat B."/>
            <person name="Grigoriev I."/>
            <person name="Martin F."/>
            <person name="Perotto S."/>
        </authorList>
    </citation>
    <scope>NUCLEOTIDE SEQUENCE [LARGE SCALE GENOMIC DNA]</scope>
    <source>
        <strain evidence="2 3">UAMH 7357</strain>
    </source>
</reference>
<organism evidence="2 3">
    <name type="scientific">Hyaloscypha hepaticicola</name>
    <dbReference type="NCBI Taxonomy" id="2082293"/>
    <lineage>
        <taxon>Eukaryota</taxon>
        <taxon>Fungi</taxon>
        <taxon>Dikarya</taxon>
        <taxon>Ascomycota</taxon>
        <taxon>Pezizomycotina</taxon>
        <taxon>Leotiomycetes</taxon>
        <taxon>Helotiales</taxon>
        <taxon>Hyaloscyphaceae</taxon>
        <taxon>Hyaloscypha</taxon>
    </lineage>
</organism>
<protein>
    <submittedName>
        <fullName evidence="2">Uncharacterized protein</fullName>
    </submittedName>
</protein>
<sequence length="244" mass="27761">MGLVQITERGSIVQQVNTGQDVYLDQYTELTMREGQICIIHGSSTVFYYREGKSDAWSNRVEGQRKPLPNQAPKQSTRQRTQETSVPAPSRHPLPTVPKTQAPSLQGQREQATVPPPPAAEIQVRLQKDAAGHFTAPHNFAFFATITTMELLFDWFARRTGHGGSFGPERLRVTLKDAMPVAKYYDLERGYGGAEFANAELQRMKEDIMNEYEKTKAFMPDLKEFAVLVVDPFWVEEERNDIRR</sequence>
<dbReference type="EMBL" id="KZ613496">
    <property type="protein sequence ID" value="PMD18058.1"/>
    <property type="molecule type" value="Genomic_DNA"/>
</dbReference>
<accession>A0A2J6PVL1</accession>
<feature type="region of interest" description="Disordered" evidence="1">
    <location>
        <begin position="59"/>
        <end position="116"/>
    </location>
</feature>
<dbReference type="OrthoDB" id="3437747at2759"/>
<evidence type="ECO:0000256" key="1">
    <source>
        <dbReference type="SAM" id="MobiDB-lite"/>
    </source>
</evidence>
<keyword evidence="3" id="KW-1185">Reference proteome</keyword>
<dbReference type="Proteomes" id="UP000235672">
    <property type="component" value="Unassembled WGS sequence"/>
</dbReference>
<evidence type="ECO:0000313" key="3">
    <source>
        <dbReference type="Proteomes" id="UP000235672"/>
    </source>
</evidence>
<proteinExistence type="predicted"/>
<name>A0A2J6PVL1_9HELO</name>
<gene>
    <name evidence="2" type="ORF">NA56DRAFT_257669</name>
</gene>